<gene>
    <name evidence="3" type="ORF">HYN46_14590</name>
</gene>
<protein>
    <submittedName>
        <fullName evidence="3">Metallopeptidase</fullName>
    </submittedName>
</protein>
<dbReference type="SUPFAM" id="SSF55486">
    <property type="entry name" value="Metalloproteases ('zincins'), catalytic domain"/>
    <property type="match status" value="1"/>
</dbReference>
<accession>A0A345P9K0</accession>
<dbReference type="Gene3D" id="2.60.120.1230">
    <property type="match status" value="4"/>
</dbReference>
<keyword evidence="1" id="KW-0732">Signal</keyword>
<feature type="domain" description="Metalloprotease StcE beta-sandwich" evidence="2">
    <location>
        <begin position="229"/>
        <end position="302"/>
    </location>
</feature>
<dbReference type="InterPro" id="IPR048990">
    <property type="entry name" value="StcE_b-sandwich"/>
</dbReference>
<evidence type="ECO:0000313" key="3">
    <source>
        <dbReference type="EMBL" id="AXI03959.1"/>
    </source>
</evidence>
<feature type="domain" description="Metalloprotease StcE beta-sandwich" evidence="2">
    <location>
        <begin position="323"/>
        <end position="391"/>
    </location>
</feature>
<dbReference type="AlphaFoldDB" id="A0A345P9K0"/>
<evidence type="ECO:0000256" key="1">
    <source>
        <dbReference type="SAM" id="SignalP"/>
    </source>
</evidence>
<evidence type="ECO:0000259" key="2">
    <source>
        <dbReference type="Pfam" id="PF20944"/>
    </source>
</evidence>
<feature type="domain" description="Metalloprotease StcE beta-sandwich" evidence="2">
    <location>
        <begin position="43"/>
        <end position="115"/>
    </location>
</feature>
<keyword evidence="4" id="KW-1185">Reference proteome</keyword>
<dbReference type="KEGG" id="mbah:HYN46_14590"/>
<name>A0A345P9K0_9GAMM</name>
<dbReference type="Proteomes" id="UP000253940">
    <property type="component" value="Chromosome"/>
</dbReference>
<reference evidence="3 4" key="1">
    <citation type="submission" date="2018-07" db="EMBL/GenBank/DDBJ databases">
        <title>Genome sequencing of Moraxellaceae gen. HYN0046.</title>
        <authorList>
            <person name="Kim M."/>
            <person name="Yi H."/>
        </authorList>
    </citation>
    <scope>NUCLEOTIDE SEQUENCE [LARGE SCALE GENOMIC DNA]</scope>
    <source>
        <strain evidence="3 4">HYN0046</strain>
    </source>
</reference>
<dbReference type="Pfam" id="PF20944">
    <property type="entry name" value="StcE_b-sandwich"/>
    <property type="match status" value="4"/>
</dbReference>
<dbReference type="RefSeq" id="WP_114900067.1">
    <property type="nucleotide sequence ID" value="NZ_CP031222.1"/>
</dbReference>
<organism evidence="3 4">
    <name type="scientific">Aquirhabdus parva</name>
    <dbReference type="NCBI Taxonomy" id="2283318"/>
    <lineage>
        <taxon>Bacteria</taxon>
        <taxon>Pseudomonadati</taxon>
        <taxon>Pseudomonadota</taxon>
        <taxon>Gammaproteobacteria</taxon>
        <taxon>Moraxellales</taxon>
        <taxon>Moraxellaceae</taxon>
        <taxon>Aquirhabdus</taxon>
    </lineage>
</organism>
<proteinExistence type="predicted"/>
<feature type="chain" id="PRO_5016584489" evidence="1">
    <location>
        <begin position="21"/>
        <end position="606"/>
    </location>
</feature>
<feature type="signal peptide" evidence="1">
    <location>
        <begin position="1"/>
        <end position="20"/>
    </location>
</feature>
<evidence type="ECO:0000313" key="4">
    <source>
        <dbReference type="Proteomes" id="UP000253940"/>
    </source>
</evidence>
<feature type="domain" description="Metalloprotease StcE beta-sandwich" evidence="2">
    <location>
        <begin position="137"/>
        <end position="207"/>
    </location>
</feature>
<dbReference type="EMBL" id="CP031222">
    <property type="protein sequence ID" value="AXI03959.1"/>
    <property type="molecule type" value="Genomic_DNA"/>
</dbReference>
<dbReference type="OrthoDB" id="7067851at2"/>
<sequence length="606" mass="66398">MKKFAFTALATGCFTTMVFAATTLTPNTNNGNGGQIPSGYDDLIFQLGDGNWVPNITLPLTAKDGAKLAITSSASYESQIDTTRSDLPVAQIKVKAGSTVNFTFSQSLGKWQVESTVYTPNTNGAVIPVPTSKDVLSTYKLADANWVPLVTLPASAADGQFVSVQSSATWASKINPQNVLFPSSFTVKTGDRYYFRYVTALSQWVPELTPIRKLSPAALANQTATTLTAPINEVTVTDQDSGEINLPVSANDRDQVIIKSATDQNVQINNAHTNTSATLNVKRGDQYEFRYIADKNYWIVQSAPTRTFQLKDVAQGQLPTPTAPLTEVKAADSNWQSTLQLPLQAQEGDRVVLRNTAPESVNVVSSQLSEKVNTGENVRFIYTAQHQWQRETRIITLLLTYNGATLTALGETAAKLKMLEEFRLTNEASENNRLNYYVKQVGELFQRDLSVSDHQLNTALGIEKNDATIYNERQRVKADVTSYFGTESGGGWAYTRADAKSAYIAANLLEPATVLRHEFGHILGSHHNAPLEESAASHYLAYGFAHPLGSTIMGGNSLPFYSSPNIYSPQYGVRLGIENQVDASRVFNERSETVSNFHNQLTYTLP</sequence>